<gene>
    <name evidence="2" type="ORF">IRY55_02655</name>
</gene>
<dbReference type="EMBL" id="JADKPV010000001">
    <property type="protein sequence ID" value="MBF4500252.1"/>
    <property type="molecule type" value="Genomic_DNA"/>
</dbReference>
<dbReference type="InterPro" id="IPR014729">
    <property type="entry name" value="Rossmann-like_a/b/a_fold"/>
</dbReference>
<dbReference type="PANTHER" id="PTHR30336">
    <property type="entry name" value="INNER MEMBRANE PROTEIN, PROBABLE PERMEASE"/>
    <property type="match status" value="1"/>
</dbReference>
<dbReference type="CDD" id="cd06259">
    <property type="entry name" value="YdcF-like"/>
    <property type="match status" value="1"/>
</dbReference>
<dbReference type="InterPro" id="IPR051599">
    <property type="entry name" value="Cell_Envelope_Assoc"/>
</dbReference>
<dbReference type="RefSeq" id="WP_194561700.1">
    <property type="nucleotide sequence ID" value="NZ_JADKPV010000001.1"/>
</dbReference>
<protein>
    <submittedName>
        <fullName evidence="2">YdcF family protein</fullName>
    </submittedName>
</protein>
<reference evidence="2" key="1">
    <citation type="submission" date="2020-11" db="EMBL/GenBank/DDBJ databases">
        <title>Multidrug resistant novel bacterium Savagea serpentis sp. nov., isolated from the scats of a vine snake (Ahaetulla nasuta).</title>
        <authorList>
            <person name="Venkata Ramana V."/>
            <person name="Vikas Patil S."/>
            <person name="Yogita Lugani V."/>
        </authorList>
    </citation>
    <scope>NUCLEOTIDE SEQUENCE</scope>
    <source>
        <strain evidence="2">SN6</strain>
    </source>
</reference>
<evidence type="ECO:0000313" key="3">
    <source>
        <dbReference type="Proteomes" id="UP000622653"/>
    </source>
</evidence>
<sequence length="189" mass="21120">MKKWMLIFAVTAGISITCYSYTYRAIENEKSGDRLDENVQTAIVLGAKIEEDASPAPALKARLDRVIELYETGHIEKIVVTGGQGSDEPVTESSAMQQYLIEHGVSSEQIVLESRSTSTYENLANARYVIEERHVYIVSSDFHLKRARYLAEKVGFTPVMIAAPTPPSVASKAHVRETLALLKTWLFRK</sequence>
<dbReference type="Proteomes" id="UP000622653">
    <property type="component" value="Unassembled WGS sequence"/>
</dbReference>
<organism evidence="2 3">
    <name type="scientific">Savagea serpentis</name>
    <dbReference type="NCBI Taxonomy" id="2785297"/>
    <lineage>
        <taxon>Bacteria</taxon>
        <taxon>Bacillati</taxon>
        <taxon>Bacillota</taxon>
        <taxon>Bacilli</taxon>
        <taxon>Bacillales</taxon>
        <taxon>Caryophanaceae</taxon>
        <taxon>Savagea</taxon>
    </lineage>
</organism>
<feature type="domain" description="DUF218" evidence="1">
    <location>
        <begin position="41"/>
        <end position="181"/>
    </location>
</feature>
<dbReference type="Gene3D" id="3.40.50.620">
    <property type="entry name" value="HUPs"/>
    <property type="match status" value="1"/>
</dbReference>
<dbReference type="GO" id="GO:0005886">
    <property type="term" value="C:plasma membrane"/>
    <property type="evidence" value="ECO:0007669"/>
    <property type="project" value="TreeGrafter"/>
</dbReference>
<dbReference type="AlphaFoldDB" id="A0A8J7G223"/>
<dbReference type="InterPro" id="IPR003848">
    <property type="entry name" value="DUF218"/>
</dbReference>
<keyword evidence="3" id="KW-1185">Reference proteome</keyword>
<dbReference type="Pfam" id="PF02698">
    <property type="entry name" value="DUF218"/>
    <property type="match status" value="1"/>
</dbReference>
<proteinExistence type="predicted"/>
<comment type="caution">
    <text evidence="2">The sequence shown here is derived from an EMBL/GenBank/DDBJ whole genome shotgun (WGS) entry which is preliminary data.</text>
</comment>
<dbReference type="PANTHER" id="PTHR30336:SF20">
    <property type="entry name" value="DUF218 DOMAIN-CONTAINING PROTEIN"/>
    <property type="match status" value="1"/>
</dbReference>
<evidence type="ECO:0000259" key="1">
    <source>
        <dbReference type="Pfam" id="PF02698"/>
    </source>
</evidence>
<evidence type="ECO:0000313" key="2">
    <source>
        <dbReference type="EMBL" id="MBF4500252.1"/>
    </source>
</evidence>
<accession>A0A8J7G223</accession>
<name>A0A8J7G223_9BACL</name>